<dbReference type="Proteomes" id="UP000494269">
    <property type="component" value="Unassembled WGS sequence"/>
</dbReference>
<feature type="domain" description="HD" evidence="1">
    <location>
        <begin position="37"/>
        <end position="161"/>
    </location>
</feature>
<proteinExistence type="predicted"/>
<evidence type="ECO:0000313" key="4">
    <source>
        <dbReference type="Proteomes" id="UP000494269"/>
    </source>
</evidence>
<name>A0A6S6ZJY9_9BURK</name>
<keyword evidence="4" id="KW-1185">Reference proteome</keyword>
<evidence type="ECO:0000259" key="1">
    <source>
        <dbReference type="PROSITE" id="PS51831"/>
    </source>
</evidence>
<dbReference type="PROSITE" id="PS51831">
    <property type="entry name" value="HD"/>
    <property type="match status" value="1"/>
</dbReference>
<dbReference type="EMBL" id="CADIJQ010000001">
    <property type="protein sequence ID" value="CAB3672058.1"/>
    <property type="molecule type" value="Genomic_DNA"/>
</dbReference>
<dbReference type="SMART" id="SM00471">
    <property type="entry name" value="HDc"/>
    <property type="match status" value="1"/>
</dbReference>
<dbReference type="InterPro" id="IPR003607">
    <property type="entry name" value="HD/PDEase_dom"/>
</dbReference>
<feature type="domain" description="HD-GYP" evidence="2">
    <location>
        <begin position="15"/>
        <end position="208"/>
    </location>
</feature>
<organism evidence="3 4">
    <name type="scientific">Achromobacter kerstersii</name>
    <dbReference type="NCBI Taxonomy" id="1353890"/>
    <lineage>
        <taxon>Bacteria</taxon>
        <taxon>Pseudomonadati</taxon>
        <taxon>Pseudomonadota</taxon>
        <taxon>Betaproteobacteria</taxon>
        <taxon>Burkholderiales</taxon>
        <taxon>Alcaligenaceae</taxon>
        <taxon>Achromobacter</taxon>
    </lineage>
</organism>
<dbReference type="Pfam" id="PF13487">
    <property type="entry name" value="HD_5"/>
    <property type="match status" value="1"/>
</dbReference>
<gene>
    <name evidence="3" type="ORF">LMG3441_01128</name>
</gene>
<evidence type="ECO:0000259" key="2">
    <source>
        <dbReference type="PROSITE" id="PS51832"/>
    </source>
</evidence>
<dbReference type="Gene3D" id="1.10.3210.10">
    <property type="entry name" value="Hypothetical protein af1432"/>
    <property type="match status" value="1"/>
</dbReference>
<dbReference type="PROSITE" id="PS51832">
    <property type="entry name" value="HD_GYP"/>
    <property type="match status" value="1"/>
</dbReference>
<dbReference type="SUPFAM" id="SSF109604">
    <property type="entry name" value="HD-domain/PDEase-like"/>
    <property type="match status" value="1"/>
</dbReference>
<dbReference type="AlphaFoldDB" id="A0A6S6ZJY9"/>
<sequence>MPPDVPENSEGSSGCHAAAGSCEAALFAAMKARDLATGRHCDRVVALSVALAQACGLSESEQAAVAVAARLHDVGKIGTPDRVLFSPNRLEAEDWEIMKGHAATGADIIMHSAMPQRDLIALAVRHHHEHFDGSGYPAGLSGHDIPMLSRIISLADSYDALGDTRPYHPARSHAEIMRILNREAGSKCDPDMLRVFEAMILISPLRVP</sequence>
<dbReference type="RefSeq" id="WP_054421695.1">
    <property type="nucleotide sequence ID" value="NZ_CADIJQ010000001.1"/>
</dbReference>
<dbReference type="CDD" id="cd00077">
    <property type="entry name" value="HDc"/>
    <property type="match status" value="1"/>
</dbReference>
<dbReference type="GO" id="GO:0008081">
    <property type="term" value="F:phosphoric diester hydrolase activity"/>
    <property type="evidence" value="ECO:0007669"/>
    <property type="project" value="UniProtKB-ARBA"/>
</dbReference>
<dbReference type="InterPro" id="IPR006674">
    <property type="entry name" value="HD_domain"/>
</dbReference>
<reference evidence="3 4" key="1">
    <citation type="submission" date="2020-04" db="EMBL/GenBank/DDBJ databases">
        <authorList>
            <person name="De Canck E."/>
        </authorList>
    </citation>
    <scope>NUCLEOTIDE SEQUENCE [LARGE SCALE GENOMIC DNA]</scope>
    <source>
        <strain evidence="3 4">LMG 3441</strain>
    </source>
</reference>
<accession>A0A6S6ZJY9</accession>
<evidence type="ECO:0000313" key="3">
    <source>
        <dbReference type="EMBL" id="CAB3672058.1"/>
    </source>
</evidence>
<dbReference type="InterPro" id="IPR037522">
    <property type="entry name" value="HD_GYP_dom"/>
</dbReference>
<dbReference type="PANTHER" id="PTHR45228:SF4">
    <property type="entry name" value="LIPOPROTEIN"/>
    <property type="match status" value="1"/>
</dbReference>
<dbReference type="PANTHER" id="PTHR45228">
    <property type="entry name" value="CYCLIC DI-GMP PHOSPHODIESTERASE TM_0186-RELATED"/>
    <property type="match status" value="1"/>
</dbReference>
<dbReference type="InterPro" id="IPR052020">
    <property type="entry name" value="Cyclic_di-GMP/3'3'-cGAMP_PDE"/>
</dbReference>
<protein>
    <submittedName>
        <fullName evidence="3">Uncharacterized protein</fullName>
    </submittedName>
</protein>